<protein>
    <submittedName>
        <fullName evidence="2">Uncharacterized protein</fullName>
    </submittedName>
</protein>
<dbReference type="Proteomes" id="UP000294604">
    <property type="component" value="Unassembled WGS sequence"/>
</dbReference>
<reference evidence="2 3" key="1">
    <citation type="journal article" date="2019" name="Sci. Rep.">
        <title>Extended insight into the Mycobacterium chelonae-abscessus complex through whole genome sequencing of Mycobacterium salmoniphilum outbreak and Mycobacterium salmoniphilum-like strains.</title>
        <authorList>
            <person name="Behra P.R.K."/>
            <person name="Das S."/>
            <person name="Pettersson B.M.F."/>
            <person name="Shirreff L."/>
            <person name="DuCote T."/>
            <person name="Jacobsson K.G."/>
            <person name="Ennis D.G."/>
            <person name="Kirsebom L.A."/>
        </authorList>
    </citation>
    <scope>NUCLEOTIDE SEQUENCE [LARGE SCALE GENOMIC DNA]</scope>
    <source>
        <strain evidence="2 3">CCUG 60884</strain>
    </source>
</reference>
<proteinExistence type="predicted"/>
<comment type="caution">
    <text evidence="2">The sequence shown here is derived from an EMBL/GenBank/DDBJ whole genome shotgun (WGS) entry which is preliminary data.</text>
</comment>
<evidence type="ECO:0000256" key="1">
    <source>
        <dbReference type="SAM" id="MobiDB-lite"/>
    </source>
</evidence>
<dbReference type="RefSeq" id="WP_134081046.1">
    <property type="nucleotide sequence ID" value="NZ_PECL01000003.1"/>
</dbReference>
<dbReference type="InterPro" id="IPR010982">
    <property type="entry name" value="Lambda_DNA-bd_dom_sf"/>
</dbReference>
<evidence type="ECO:0000313" key="3">
    <source>
        <dbReference type="Proteomes" id="UP000294604"/>
    </source>
</evidence>
<evidence type="ECO:0000313" key="2">
    <source>
        <dbReference type="EMBL" id="TEA09134.1"/>
    </source>
</evidence>
<gene>
    <name evidence="2" type="ORF">CCUG60884_00303</name>
</gene>
<dbReference type="EMBL" id="PECL01000003">
    <property type="protein sequence ID" value="TEA09134.1"/>
    <property type="molecule type" value="Genomic_DNA"/>
</dbReference>
<dbReference type="SUPFAM" id="SSF47413">
    <property type="entry name" value="lambda repressor-like DNA-binding domains"/>
    <property type="match status" value="1"/>
</dbReference>
<dbReference type="Gene3D" id="1.10.3100.10">
    <property type="entry name" value="Putative cytoplasmic protein"/>
    <property type="match status" value="1"/>
</dbReference>
<organism evidence="2 3">
    <name type="scientific">Mycobacteroides salmoniphilum</name>
    <dbReference type="NCBI Taxonomy" id="404941"/>
    <lineage>
        <taxon>Bacteria</taxon>
        <taxon>Bacillati</taxon>
        <taxon>Actinomycetota</taxon>
        <taxon>Actinomycetes</taxon>
        <taxon>Mycobacteriales</taxon>
        <taxon>Mycobacteriaceae</taxon>
        <taxon>Mycobacteroides</taxon>
    </lineage>
</organism>
<sequence>MRITAAQLRVQREYFGLDRTQLATIFGCTGRVVADWEDGREPVPHRIIDELKDIAQRTDDTLVTLVAQYAGPETTVHTYRNDDDYRKDQPSGPYTASWHRAVCARLLSIYPDVTIEFTPPTTPRRRRRTSTPTRGHTNDNGPATDSDCAHASD</sequence>
<dbReference type="InterPro" id="IPR027910">
    <property type="entry name" value="YdiL_sf"/>
</dbReference>
<dbReference type="AlphaFoldDB" id="A0A4V6QFI1"/>
<name>A0A4V6QFI1_9MYCO</name>
<dbReference type="GO" id="GO:0003677">
    <property type="term" value="F:DNA binding"/>
    <property type="evidence" value="ECO:0007669"/>
    <property type="project" value="InterPro"/>
</dbReference>
<feature type="region of interest" description="Disordered" evidence="1">
    <location>
        <begin position="115"/>
        <end position="153"/>
    </location>
</feature>
<accession>A0A4V6QFI1</accession>